<dbReference type="EMBL" id="CAJNOT010000647">
    <property type="protein sequence ID" value="CAF1044352.1"/>
    <property type="molecule type" value="Genomic_DNA"/>
</dbReference>
<proteinExistence type="predicted"/>
<dbReference type="AlphaFoldDB" id="A0A814JX24"/>
<dbReference type="Proteomes" id="UP000663889">
    <property type="component" value="Unassembled WGS sequence"/>
</dbReference>
<keyword evidence="1" id="KW-0732">Signal</keyword>
<evidence type="ECO:0000313" key="2">
    <source>
        <dbReference type="EMBL" id="CAF0945160.1"/>
    </source>
</evidence>
<feature type="chain" id="PRO_5036410330" evidence="1">
    <location>
        <begin position="21"/>
        <end position="154"/>
    </location>
</feature>
<evidence type="ECO:0000256" key="1">
    <source>
        <dbReference type="SAM" id="SignalP"/>
    </source>
</evidence>
<comment type="caution">
    <text evidence="4">The sequence shown here is derived from an EMBL/GenBank/DDBJ whole genome shotgun (WGS) entry which is preliminary data.</text>
</comment>
<evidence type="ECO:0000313" key="3">
    <source>
        <dbReference type="EMBL" id="CAF1022097.1"/>
    </source>
</evidence>
<dbReference type="Proteomes" id="UP000663882">
    <property type="component" value="Unassembled WGS sequence"/>
</dbReference>
<dbReference type="EMBL" id="CAJNOO010000445">
    <property type="protein sequence ID" value="CAF0945160.1"/>
    <property type="molecule type" value="Genomic_DNA"/>
</dbReference>
<evidence type="ECO:0000313" key="4">
    <source>
        <dbReference type="EMBL" id="CAF1044352.1"/>
    </source>
</evidence>
<reference evidence="4" key="1">
    <citation type="submission" date="2021-02" db="EMBL/GenBank/DDBJ databases">
        <authorList>
            <person name="Nowell W R."/>
        </authorList>
    </citation>
    <scope>NUCLEOTIDE SEQUENCE</scope>
</reference>
<protein>
    <submittedName>
        <fullName evidence="4">Uncharacterized protein</fullName>
    </submittedName>
</protein>
<dbReference type="Proteomes" id="UP000663864">
    <property type="component" value="Unassembled WGS sequence"/>
</dbReference>
<organism evidence="4 5">
    <name type="scientific">Rotaria sordida</name>
    <dbReference type="NCBI Taxonomy" id="392033"/>
    <lineage>
        <taxon>Eukaryota</taxon>
        <taxon>Metazoa</taxon>
        <taxon>Spiralia</taxon>
        <taxon>Gnathifera</taxon>
        <taxon>Rotifera</taxon>
        <taxon>Eurotatoria</taxon>
        <taxon>Bdelloidea</taxon>
        <taxon>Philodinida</taxon>
        <taxon>Philodinidae</taxon>
        <taxon>Rotaria</taxon>
    </lineage>
</organism>
<feature type="signal peptide" evidence="1">
    <location>
        <begin position="1"/>
        <end position="20"/>
    </location>
</feature>
<accession>A0A814JX24</accession>
<gene>
    <name evidence="2" type="ORF">RFH988_LOCUS11316</name>
    <name evidence="3" type="ORF">SEV965_LOCUS11854</name>
    <name evidence="4" type="ORF">ZHD862_LOCUS14715</name>
</gene>
<name>A0A814JX24_9BILA</name>
<evidence type="ECO:0000313" key="5">
    <source>
        <dbReference type="Proteomes" id="UP000663864"/>
    </source>
</evidence>
<sequence>MASFLMTLFNVLLVKHIATSLYVIQTIEDEHGFQSASYPSMTEQRALQILYLSMATRSTTDAFLNQLVVPAGEIPIKFFWSGFGVAGSAEVAAEIASFHKGVTLEMLLERPENAAVKQQMCTWPQRGDMSPIAEACRAQWRRLSQVYAEKARGR</sequence>
<dbReference type="EMBL" id="CAJNOU010000523">
    <property type="protein sequence ID" value="CAF1022097.1"/>
    <property type="molecule type" value="Genomic_DNA"/>
</dbReference>
<dbReference type="OrthoDB" id="10015453at2759"/>